<dbReference type="AlphaFoldDB" id="A0A3B0MU88"/>
<protein>
    <recommendedName>
        <fullName evidence="3">Propanediol utilization protein</fullName>
    </recommendedName>
</protein>
<dbReference type="RefSeq" id="WP_245963933.1">
    <property type="nucleotide sequence ID" value="NZ_UIHC01000019.1"/>
</dbReference>
<evidence type="ECO:0008006" key="3">
    <source>
        <dbReference type="Google" id="ProtNLM"/>
    </source>
</evidence>
<proteinExistence type="predicted"/>
<sequence>MHRRILEQPGHFGEWMQGRLGPDGPVVLVSLPFPRPVLRAWHIAGRGPLRLSGAGLTAGQARHFLQRLGCPLTGRVQMKPLVPPGQGMGVSTARLVALARLAGCAAPDAVLARACLRAEGASDPLWCAAPERILWASRLGQRLGGLPELPRYQIIGGLWGAGQPTDPTDSRFPDISDILGAWQSARTLAEYAALASESAARCVALRGPVADPTARLARNLGALGWAAAHTGSARGLIFAPGTAPHTTAAQLRAAGFRNLVAFQGGAR</sequence>
<dbReference type="InterPro" id="IPR020568">
    <property type="entry name" value="Ribosomal_Su5_D2-typ_SF"/>
</dbReference>
<evidence type="ECO:0000313" key="1">
    <source>
        <dbReference type="EMBL" id="SUZ32374.1"/>
    </source>
</evidence>
<evidence type="ECO:0000313" key="2">
    <source>
        <dbReference type="Proteomes" id="UP000272908"/>
    </source>
</evidence>
<dbReference type="Proteomes" id="UP000272908">
    <property type="component" value="Unassembled WGS sequence"/>
</dbReference>
<accession>A0A3B0MU88</accession>
<dbReference type="SUPFAM" id="SSF54211">
    <property type="entry name" value="Ribosomal protein S5 domain 2-like"/>
    <property type="match status" value="1"/>
</dbReference>
<dbReference type="EMBL" id="UIHC01000019">
    <property type="protein sequence ID" value="SUZ32374.1"/>
    <property type="molecule type" value="Genomic_DNA"/>
</dbReference>
<keyword evidence="2" id="KW-1185">Reference proteome</keyword>
<gene>
    <name evidence="1" type="ORF">ROE7235_02130</name>
</gene>
<reference evidence="2" key="1">
    <citation type="submission" date="2018-08" db="EMBL/GenBank/DDBJ databases">
        <authorList>
            <person name="Rodrigo-Torres L."/>
            <person name="Arahal R. D."/>
            <person name="Lucena T."/>
        </authorList>
    </citation>
    <scope>NUCLEOTIDE SEQUENCE [LARGE SCALE GENOMIC DNA]</scope>
    <source>
        <strain evidence="2">CECT 7235</strain>
    </source>
</reference>
<name>A0A3B0MU88_9RHOB</name>
<organism evidence="1 2">
    <name type="scientific">Roseinatronobacter ekhonensis</name>
    <dbReference type="NCBI Taxonomy" id="254356"/>
    <lineage>
        <taxon>Bacteria</taxon>
        <taxon>Pseudomonadati</taxon>
        <taxon>Pseudomonadota</taxon>
        <taxon>Alphaproteobacteria</taxon>
        <taxon>Rhodobacterales</taxon>
        <taxon>Paracoccaceae</taxon>
        <taxon>Roseinatronobacter</taxon>
    </lineage>
</organism>